<accession>A0A7J5DVP5</accession>
<dbReference type="RefSeq" id="WP_151581474.1">
    <property type="nucleotide sequence ID" value="NZ_WBVM01000002.1"/>
</dbReference>
<comment type="caution">
    <text evidence="2">The sequence shown here is derived from an EMBL/GenBank/DDBJ whole genome shotgun (WGS) entry which is preliminary data.</text>
</comment>
<dbReference type="EMBL" id="WBVM01000002">
    <property type="protein sequence ID" value="KAB2809270.1"/>
    <property type="molecule type" value="Genomic_DNA"/>
</dbReference>
<organism evidence="2 3">
    <name type="scientific">Nocardioides simplex</name>
    <name type="common">Arthrobacter simplex</name>
    <dbReference type="NCBI Taxonomy" id="2045"/>
    <lineage>
        <taxon>Bacteria</taxon>
        <taxon>Bacillati</taxon>
        <taxon>Actinomycetota</taxon>
        <taxon>Actinomycetes</taxon>
        <taxon>Propionibacteriales</taxon>
        <taxon>Nocardioidaceae</taxon>
        <taxon>Pimelobacter</taxon>
    </lineage>
</organism>
<evidence type="ECO:0000313" key="3">
    <source>
        <dbReference type="Proteomes" id="UP000449906"/>
    </source>
</evidence>
<gene>
    <name evidence="2" type="ORF">F9L07_19710</name>
</gene>
<sequence>MADEPGGWELKRGLDQLRTDIRDDVADLKGDVGGIAARLDAMDARYVSHREHSNLAARVEKLELGAEKRTDRNITIWLGIGIAAFSSLTSTALSVFAFLTR</sequence>
<name>A0A7J5DVP5_NOCSI</name>
<proteinExistence type="predicted"/>
<protein>
    <recommendedName>
        <fullName evidence="4">DUF1515 domain-containing protein</fullName>
    </recommendedName>
</protein>
<evidence type="ECO:0000313" key="2">
    <source>
        <dbReference type="EMBL" id="KAB2809270.1"/>
    </source>
</evidence>
<dbReference type="Proteomes" id="UP000449906">
    <property type="component" value="Unassembled WGS sequence"/>
</dbReference>
<evidence type="ECO:0008006" key="4">
    <source>
        <dbReference type="Google" id="ProtNLM"/>
    </source>
</evidence>
<evidence type="ECO:0000256" key="1">
    <source>
        <dbReference type="SAM" id="Phobius"/>
    </source>
</evidence>
<keyword evidence="1" id="KW-0812">Transmembrane</keyword>
<dbReference type="AlphaFoldDB" id="A0A7J5DVP5"/>
<keyword evidence="1" id="KW-1133">Transmembrane helix</keyword>
<keyword evidence="1" id="KW-0472">Membrane</keyword>
<feature type="transmembrane region" description="Helical" evidence="1">
    <location>
        <begin position="74"/>
        <end position="99"/>
    </location>
</feature>
<reference evidence="2 3" key="1">
    <citation type="submission" date="2019-09" db="EMBL/GenBank/DDBJ databases">
        <title>Pimelobacter sp. isolated from Paulinella.</title>
        <authorList>
            <person name="Jeong S.E."/>
        </authorList>
    </citation>
    <scope>NUCLEOTIDE SEQUENCE [LARGE SCALE GENOMIC DNA]</scope>
    <source>
        <strain evidence="2 3">Pch-N</strain>
    </source>
</reference>